<dbReference type="PANTHER" id="PTHR48164:SF1">
    <property type="entry name" value="DOLICHYL-DIPHOSPHOOLIGOSACCHARIDE--PROTEIN GLYCOSYLTRANSFERASE SUBUNIT 4"/>
    <property type="match status" value="1"/>
</dbReference>
<dbReference type="OrthoDB" id="2124077at2759"/>
<name>A0A3Q0EGI0_CARSF</name>
<comment type="subcellular location">
    <subcellularLocation>
        <location evidence="1">Endoplasmic reticulum membrane</location>
        <topology evidence="1">Single-pass type III membrane protein</topology>
    </subcellularLocation>
</comment>
<dbReference type="PANTHER" id="PTHR48164">
    <property type="entry name" value="DOLICHYL-DIPHOSPHOOLIGOSACCHARIDE--PROTEIN GLYCOSYLTRANSFERASE SUBUNIT 4"/>
    <property type="match status" value="1"/>
</dbReference>
<evidence type="ECO:0000256" key="9">
    <source>
        <dbReference type="SAM" id="Phobius"/>
    </source>
</evidence>
<keyword evidence="4 9" id="KW-0812">Transmembrane</keyword>
<reference evidence="11" key="1">
    <citation type="submission" date="2025-08" db="UniProtKB">
        <authorList>
            <consortium name="RefSeq"/>
        </authorList>
    </citation>
    <scope>IDENTIFICATION</scope>
</reference>
<evidence type="ECO:0000313" key="11">
    <source>
        <dbReference type="RefSeq" id="XP_021573395.1"/>
    </source>
</evidence>
<keyword evidence="6" id="KW-0735">Signal-anchor</keyword>
<dbReference type="InterPro" id="IPR051307">
    <property type="entry name" value="OST4"/>
</dbReference>
<evidence type="ECO:0000313" key="10">
    <source>
        <dbReference type="Proteomes" id="UP000189704"/>
    </source>
</evidence>
<evidence type="ECO:0000256" key="3">
    <source>
        <dbReference type="ARBA" id="ARBA00017662"/>
    </source>
</evidence>
<sequence>MDQRPTFQVLLEVITNVQLAIFENMLGVSLFLFVVLYHYMAINIPKKPE</sequence>
<dbReference type="InterPro" id="IPR036330">
    <property type="entry name" value="Ost4p_sf"/>
</dbReference>
<evidence type="ECO:0000256" key="4">
    <source>
        <dbReference type="ARBA" id="ARBA00022692"/>
    </source>
</evidence>
<evidence type="ECO:0000256" key="6">
    <source>
        <dbReference type="ARBA" id="ARBA00022968"/>
    </source>
</evidence>
<dbReference type="GO" id="GO:0018279">
    <property type="term" value="P:protein N-linked glycosylation via asparagine"/>
    <property type="evidence" value="ECO:0007669"/>
    <property type="project" value="TreeGrafter"/>
</dbReference>
<keyword evidence="10" id="KW-1185">Reference proteome</keyword>
<dbReference type="RefSeq" id="XP_021573395.1">
    <property type="nucleotide sequence ID" value="XM_021717720.1"/>
</dbReference>
<dbReference type="GO" id="GO:0008250">
    <property type="term" value="C:oligosaccharyltransferase complex"/>
    <property type="evidence" value="ECO:0007669"/>
    <property type="project" value="TreeGrafter"/>
</dbReference>
<keyword evidence="8 9" id="KW-0472">Membrane</keyword>
<evidence type="ECO:0000256" key="8">
    <source>
        <dbReference type="ARBA" id="ARBA00023136"/>
    </source>
</evidence>
<evidence type="ECO:0000256" key="1">
    <source>
        <dbReference type="ARBA" id="ARBA00004643"/>
    </source>
</evidence>
<dbReference type="Proteomes" id="UP000189704">
    <property type="component" value="Unplaced"/>
</dbReference>
<keyword evidence="5" id="KW-0256">Endoplasmic reticulum</keyword>
<evidence type="ECO:0000256" key="7">
    <source>
        <dbReference type="ARBA" id="ARBA00022989"/>
    </source>
</evidence>
<dbReference type="KEGG" id="csyr:110596568"/>
<dbReference type="AlphaFoldDB" id="A0A3Q0EGI0"/>
<keyword evidence="7 9" id="KW-1133">Transmembrane helix</keyword>
<dbReference type="GeneID" id="110596568"/>
<comment type="similarity">
    <text evidence="2">Belongs to the OST4 family.</text>
</comment>
<dbReference type="SUPFAM" id="SSF103464">
    <property type="entry name" value="Oligosaccharyltransferase subunit ost4p"/>
    <property type="match status" value="1"/>
</dbReference>
<dbReference type="InterPro" id="IPR018943">
    <property type="entry name" value="Oligosaccaryltransferase"/>
</dbReference>
<evidence type="ECO:0000256" key="5">
    <source>
        <dbReference type="ARBA" id="ARBA00022824"/>
    </source>
</evidence>
<proteinExistence type="inferred from homology"/>
<protein>
    <recommendedName>
        <fullName evidence="3">Dolichyl-diphosphooligosaccharide--protein glycosyltransferase subunit 4</fullName>
    </recommendedName>
</protein>
<dbReference type="Pfam" id="PF10215">
    <property type="entry name" value="Ost4"/>
    <property type="match status" value="1"/>
</dbReference>
<feature type="transmembrane region" description="Helical" evidence="9">
    <location>
        <begin position="20"/>
        <end position="40"/>
    </location>
</feature>
<organism evidence="10 11">
    <name type="scientific">Carlito syrichta</name>
    <name type="common">Philippine tarsier</name>
    <name type="synonym">Tarsius syrichta</name>
    <dbReference type="NCBI Taxonomy" id="1868482"/>
    <lineage>
        <taxon>Eukaryota</taxon>
        <taxon>Metazoa</taxon>
        <taxon>Chordata</taxon>
        <taxon>Craniata</taxon>
        <taxon>Vertebrata</taxon>
        <taxon>Euteleostomi</taxon>
        <taxon>Mammalia</taxon>
        <taxon>Eutheria</taxon>
        <taxon>Euarchontoglires</taxon>
        <taxon>Primates</taxon>
        <taxon>Haplorrhini</taxon>
        <taxon>Tarsiiformes</taxon>
        <taxon>Tarsiidae</taxon>
        <taxon>Carlito</taxon>
    </lineage>
</organism>
<accession>A0A3Q0EGI0</accession>
<gene>
    <name evidence="11" type="primary">LOC110596568</name>
</gene>
<evidence type="ECO:0000256" key="2">
    <source>
        <dbReference type="ARBA" id="ARBA00007685"/>
    </source>
</evidence>